<comment type="caution">
    <text evidence="1">The sequence shown here is derived from an EMBL/GenBank/DDBJ whole genome shotgun (WGS) entry which is preliminary data.</text>
</comment>
<gene>
    <name evidence="1" type="ORF">GCM10007100_25500</name>
</gene>
<keyword evidence="2" id="KW-1185">Reference proteome</keyword>
<reference evidence="1" key="1">
    <citation type="journal article" date="2014" name="Int. J. Syst. Evol. Microbiol.">
        <title>Complete genome sequence of Corynebacterium casei LMG S-19264T (=DSM 44701T), isolated from a smear-ripened cheese.</title>
        <authorList>
            <consortium name="US DOE Joint Genome Institute (JGI-PGF)"/>
            <person name="Walter F."/>
            <person name="Albersmeier A."/>
            <person name="Kalinowski J."/>
            <person name="Ruckert C."/>
        </authorList>
    </citation>
    <scope>NUCLEOTIDE SEQUENCE</scope>
    <source>
        <strain evidence="1">KCTC 12988</strain>
    </source>
</reference>
<name>A0A918TQI5_9BACT</name>
<evidence type="ECO:0000313" key="1">
    <source>
        <dbReference type="EMBL" id="GHC57438.1"/>
    </source>
</evidence>
<protein>
    <submittedName>
        <fullName evidence="1">Uncharacterized protein</fullName>
    </submittedName>
</protein>
<evidence type="ECO:0000313" key="2">
    <source>
        <dbReference type="Proteomes" id="UP000644507"/>
    </source>
</evidence>
<proteinExistence type="predicted"/>
<accession>A0A918TQI5</accession>
<reference evidence="1" key="2">
    <citation type="submission" date="2020-09" db="EMBL/GenBank/DDBJ databases">
        <authorList>
            <person name="Sun Q."/>
            <person name="Kim S."/>
        </authorList>
    </citation>
    <scope>NUCLEOTIDE SEQUENCE</scope>
    <source>
        <strain evidence="1">KCTC 12988</strain>
    </source>
</reference>
<dbReference type="Proteomes" id="UP000644507">
    <property type="component" value="Unassembled WGS sequence"/>
</dbReference>
<sequence>MATLNFAADVSDFFLRKPIREALVGVFEAFWWFLAIIGEVGTRFCLTGLLGIRQELVVESWNDSQVAGVSGWGVDGREFGARNIGATGLFAVG</sequence>
<dbReference type="AlphaFoldDB" id="A0A918TQI5"/>
<dbReference type="EMBL" id="BMXI01000010">
    <property type="protein sequence ID" value="GHC57438.1"/>
    <property type="molecule type" value="Genomic_DNA"/>
</dbReference>
<organism evidence="1 2">
    <name type="scientific">Roseibacillus persicicus</name>
    <dbReference type="NCBI Taxonomy" id="454148"/>
    <lineage>
        <taxon>Bacteria</taxon>
        <taxon>Pseudomonadati</taxon>
        <taxon>Verrucomicrobiota</taxon>
        <taxon>Verrucomicrobiia</taxon>
        <taxon>Verrucomicrobiales</taxon>
        <taxon>Verrucomicrobiaceae</taxon>
        <taxon>Roseibacillus</taxon>
    </lineage>
</organism>